<accession>A0A8S5MSW3</accession>
<reference evidence="1" key="1">
    <citation type="journal article" date="2021" name="Proc. Natl. Acad. Sci. U.S.A.">
        <title>A Catalog of Tens of Thousands of Viruses from Human Metagenomes Reveals Hidden Associations with Chronic Diseases.</title>
        <authorList>
            <person name="Tisza M.J."/>
            <person name="Buck C.B."/>
        </authorList>
    </citation>
    <scope>NUCLEOTIDE SEQUENCE</scope>
    <source>
        <strain evidence="1">CtDcW16</strain>
    </source>
</reference>
<organism evidence="1">
    <name type="scientific">Siphoviridae sp. ctDcW16</name>
    <dbReference type="NCBI Taxonomy" id="2826199"/>
    <lineage>
        <taxon>Viruses</taxon>
        <taxon>Duplodnaviria</taxon>
        <taxon>Heunggongvirae</taxon>
        <taxon>Uroviricota</taxon>
        <taxon>Caudoviricetes</taxon>
    </lineage>
</organism>
<evidence type="ECO:0000313" key="1">
    <source>
        <dbReference type="EMBL" id="DAD85429.1"/>
    </source>
</evidence>
<sequence length="994" mass="109706">MANLNIPSKNTGDTLSAGELNQIVSAVNGKVDAVSGKGLSTNDYTNTDKNTLASLPGQISGLSERISEIQTGSSIIQDTEKICGTYRIGGNELNLYECFFKLEELPVIAGTTKEYEISETPLGKNTYLAISSFAVSDGTNFYPNKYSVEKAYVDLDYKTKLVVKCESATDAICYGVLHLQYVKLEYELVEFMVKGLTGDAATNAALTMPVFKYDKKFAYSYTFDDDTVLAYSRGHLFINKKWQDVEKNFHVGMSKTTGSYPEKTLGYTDGLGIEHRFTLGVSIWPDASNQNIDNIMNPSTHKPDKYYPYLVWDDLRPMLEFGHEIYFHDVNTDGDDTVDGIVKGLRKSQNITLSQVPGHGMKTLAEPNGNHDYVLAGEKFEDVSFMCAQGSTPLGLLQNISFAQDVELKNKVQYRRFVESTPDVNTLMTDITAKATSGLYQWYHDFSHGPAEHQFIKDLYVKLNDTYGKDGSDTMIFASLDEIYEYWFIRKYSKIRKEVTSEGVKFSILVPNEKYFRHKEFTVQLNGTYNSSLSAELTKGDAYGFKFGNLNNKFSINIDLEKRAYEMADKYSNLYLENQDGEVRDDAVYFISQLRNDLQTIFNDRLSSIDTAPTLNSISINNGAAITNARQVSVTFDRTGVITHYKLSESSNLDDVEWIASSATSVSFTLSSVYGTKKIYAKIKNEYGESDIVSSSISYEEAATDALVLNSISINGGAGSTSSREVTISMSITGSPTHYMLSESPSFSGASWNTYSGVSVPFTLSSGAGSKTVYCKVKNATTTTAISNATISLQEASESSVVKISANSSCTESGYNVFPNWNKTLDMLDVNGQASGLVWVGAWLWTNDSNYSSYPQLAGLKSPSGGSSYAPEESDECIYSPFSVWSSPSVGHSNSATEWNAHAFKTTPGARYKITLFASLGGNSVIPSDPAMHVFDINGQQKSPSFSLKNNYVNVLIWEDVAADSDGWLIIKFGRKASSWITTGANVLEFERIL</sequence>
<dbReference type="EMBL" id="BK014983">
    <property type="protein sequence ID" value="DAD85429.1"/>
    <property type="molecule type" value="Genomic_DNA"/>
</dbReference>
<dbReference type="InterPro" id="IPR032762">
    <property type="entry name" value="Polysacc_deac_3"/>
</dbReference>
<name>A0A8S5MSW3_9CAUD</name>
<proteinExistence type="predicted"/>
<dbReference type="Pfam" id="PF15421">
    <property type="entry name" value="Polysacc_deac_3"/>
    <property type="match status" value="1"/>
</dbReference>
<protein>
    <submittedName>
        <fullName evidence="1">Polysaccharide deacetylase</fullName>
    </submittedName>
</protein>